<reference evidence="2" key="1">
    <citation type="submission" date="2014-09" db="EMBL/GenBank/DDBJ databases">
        <authorList>
            <person name="Magalhaes I.L.F."/>
            <person name="Oliveira U."/>
            <person name="Santos F.R."/>
            <person name="Vidigal T.H.D.A."/>
            <person name="Brescovit A.D."/>
            <person name="Santos A.J."/>
        </authorList>
    </citation>
    <scope>NUCLEOTIDE SEQUENCE</scope>
    <source>
        <tissue evidence="2">Shoot tissue taken approximately 20 cm above the soil surface</tissue>
    </source>
</reference>
<reference evidence="2" key="2">
    <citation type="journal article" date="2015" name="Data Brief">
        <title>Shoot transcriptome of the giant reed, Arundo donax.</title>
        <authorList>
            <person name="Barrero R.A."/>
            <person name="Guerrero F.D."/>
            <person name="Moolhuijzen P."/>
            <person name="Goolsby J.A."/>
            <person name="Tidwell J."/>
            <person name="Bellgard S.E."/>
            <person name="Bellgard M.I."/>
        </authorList>
    </citation>
    <scope>NUCLEOTIDE SEQUENCE</scope>
    <source>
        <tissue evidence="2">Shoot tissue taken approximately 20 cm above the soil surface</tissue>
    </source>
</reference>
<keyword evidence="1" id="KW-0472">Membrane</keyword>
<feature type="transmembrane region" description="Helical" evidence="1">
    <location>
        <begin position="7"/>
        <end position="27"/>
    </location>
</feature>
<accession>A0A0A8XXL3</accession>
<keyword evidence="1" id="KW-0812">Transmembrane</keyword>
<name>A0A0A8XXL3_ARUDO</name>
<keyword evidence="1" id="KW-1133">Transmembrane helix</keyword>
<dbReference type="EMBL" id="GBRH01280485">
    <property type="protein sequence ID" value="JAD17410.1"/>
    <property type="molecule type" value="Transcribed_RNA"/>
</dbReference>
<evidence type="ECO:0000313" key="2">
    <source>
        <dbReference type="EMBL" id="JAD17410.1"/>
    </source>
</evidence>
<protein>
    <submittedName>
        <fullName evidence="2">Uncharacterized protein</fullName>
    </submittedName>
</protein>
<organism evidence="2">
    <name type="scientific">Arundo donax</name>
    <name type="common">Giant reed</name>
    <name type="synonym">Donax arundinaceus</name>
    <dbReference type="NCBI Taxonomy" id="35708"/>
    <lineage>
        <taxon>Eukaryota</taxon>
        <taxon>Viridiplantae</taxon>
        <taxon>Streptophyta</taxon>
        <taxon>Embryophyta</taxon>
        <taxon>Tracheophyta</taxon>
        <taxon>Spermatophyta</taxon>
        <taxon>Magnoliopsida</taxon>
        <taxon>Liliopsida</taxon>
        <taxon>Poales</taxon>
        <taxon>Poaceae</taxon>
        <taxon>PACMAD clade</taxon>
        <taxon>Arundinoideae</taxon>
        <taxon>Arundineae</taxon>
        <taxon>Arundo</taxon>
    </lineage>
</organism>
<evidence type="ECO:0000256" key="1">
    <source>
        <dbReference type="SAM" id="Phobius"/>
    </source>
</evidence>
<sequence>MIKNIILYFRHSYSFPIFSISTFQIILSHDSSYFQYSVFHPPSYPMSAFFLFLCFSNLTFQRAHNV</sequence>
<proteinExistence type="predicted"/>
<feature type="transmembrane region" description="Helical" evidence="1">
    <location>
        <begin position="42"/>
        <end position="60"/>
    </location>
</feature>
<dbReference type="AlphaFoldDB" id="A0A0A8XXL3"/>